<organism evidence="2 3">
    <name type="scientific">Labrys miyagiensis</name>
    <dbReference type="NCBI Taxonomy" id="346912"/>
    <lineage>
        <taxon>Bacteria</taxon>
        <taxon>Pseudomonadati</taxon>
        <taxon>Pseudomonadota</taxon>
        <taxon>Alphaproteobacteria</taxon>
        <taxon>Hyphomicrobiales</taxon>
        <taxon>Xanthobacteraceae</taxon>
        <taxon>Labrys</taxon>
    </lineage>
</organism>
<dbReference type="Gene3D" id="1.20.1050.10">
    <property type="match status" value="1"/>
</dbReference>
<accession>A0ABQ6CUI0</accession>
<dbReference type="CDD" id="cd03049">
    <property type="entry name" value="GST_N_3"/>
    <property type="match status" value="1"/>
</dbReference>
<evidence type="ECO:0000259" key="1">
    <source>
        <dbReference type="PROSITE" id="PS50404"/>
    </source>
</evidence>
<dbReference type="Pfam" id="PF13410">
    <property type="entry name" value="GST_C_2"/>
    <property type="match status" value="1"/>
</dbReference>
<gene>
    <name evidence="2" type="ORF">GCM10007874_64890</name>
</gene>
<reference evidence="3" key="1">
    <citation type="journal article" date="2019" name="Int. J. Syst. Evol. Microbiol.">
        <title>The Global Catalogue of Microorganisms (GCM) 10K type strain sequencing project: providing services to taxonomists for standard genome sequencing and annotation.</title>
        <authorList>
            <consortium name="The Broad Institute Genomics Platform"/>
            <consortium name="The Broad Institute Genome Sequencing Center for Infectious Disease"/>
            <person name="Wu L."/>
            <person name="Ma J."/>
        </authorList>
    </citation>
    <scope>NUCLEOTIDE SEQUENCE [LARGE SCALE GENOMIC DNA]</scope>
    <source>
        <strain evidence="3">NBRC 101365</strain>
    </source>
</reference>
<proteinExistence type="predicted"/>
<dbReference type="SUPFAM" id="SSF52833">
    <property type="entry name" value="Thioredoxin-like"/>
    <property type="match status" value="1"/>
</dbReference>
<dbReference type="InterPro" id="IPR036282">
    <property type="entry name" value="Glutathione-S-Trfase_C_sf"/>
</dbReference>
<keyword evidence="3" id="KW-1185">Reference proteome</keyword>
<dbReference type="CDD" id="cd03205">
    <property type="entry name" value="GST_C_6"/>
    <property type="match status" value="1"/>
</dbReference>
<evidence type="ECO:0000313" key="3">
    <source>
        <dbReference type="Proteomes" id="UP001156882"/>
    </source>
</evidence>
<evidence type="ECO:0000313" key="2">
    <source>
        <dbReference type="EMBL" id="GLS23468.1"/>
    </source>
</evidence>
<dbReference type="InterPro" id="IPR036249">
    <property type="entry name" value="Thioredoxin-like_sf"/>
</dbReference>
<name>A0ABQ6CUI0_9HYPH</name>
<dbReference type="PROSITE" id="PS50404">
    <property type="entry name" value="GST_NTER"/>
    <property type="match status" value="1"/>
</dbReference>
<feature type="domain" description="GST N-terminal" evidence="1">
    <location>
        <begin position="17"/>
        <end position="98"/>
    </location>
</feature>
<dbReference type="Proteomes" id="UP001156882">
    <property type="component" value="Unassembled WGS sequence"/>
</dbReference>
<comment type="caution">
    <text evidence="2">The sequence shown here is derived from an EMBL/GenBank/DDBJ whole genome shotgun (WGS) entry which is preliminary data.</text>
</comment>
<dbReference type="EMBL" id="BSPC01000075">
    <property type="protein sequence ID" value="GLS23468.1"/>
    <property type="molecule type" value="Genomic_DNA"/>
</dbReference>
<dbReference type="Gene3D" id="3.40.30.10">
    <property type="entry name" value="Glutaredoxin"/>
    <property type="match status" value="1"/>
</dbReference>
<dbReference type="Pfam" id="PF13409">
    <property type="entry name" value="GST_N_2"/>
    <property type="match status" value="1"/>
</dbReference>
<sequence>MQPLLRSVWLFQSMDFGLMQLRSSPASPFGRKVKIAAHYLGLFDRITVIPADTNDPQDSLRQQNPLGKIPVLLLDDGTALYDSRVILDYLDFLAGGGRIIPAGPARYDVLARQALADGIMDASLLRVYEGRFREAEHHSARWLEVQTGKVERGLASFEKRAGAFDPTLDAGSIALACALGYLDLRFAGAWRQDYPGLLAWLTEFEAQVPSFASTRPA</sequence>
<protein>
    <submittedName>
        <fullName evidence="2">Glutathione S-transferase</fullName>
    </submittedName>
</protein>
<dbReference type="InterPro" id="IPR004045">
    <property type="entry name" value="Glutathione_S-Trfase_N"/>
</dbReference>
<dbReference type="SUPFAM" id="SSF47616">
    <property type="entry name" value="GST C-terminal domain-like"/>
    <property type="match status" value="1"/>
</dbReference>